<sequence>MKFPTSKPLSCSSIIIFLIVLFNIFHNCSGCGCTARLPKNETVPALIVFGDSIVDTGNNNNIDTLVRSDFLPYGRDFMGGKPTGRFSNGKVPADFLAEAFGVKKILPAYLDPTLQIQDLLTGVSFASAGAGYDPLTANIVGLYGLGARRIGVFSLPAIGCVPSQRTLAGGLLRECSEFANQAASLFNTKLSSQMDSLNKKLPNASLVYLDIYNPLLAIIQNPVHYGFQVATRGCCGTGNIEHDCTWTDRASLKLDTILDQSSIVDQSHFFVAFTRQNPAFLRCYGFTVSSPKSQTLLHFLPSSESSSPGHCSTHGQLHWIDLIKICPLPPESESDLARAPTHRQKFLVLQSRTHVLPRTEQHRHEHPHTSCVFFLSAVPRIGSTSSHEITHPITVILDGPTSYHAWSQNMIVFLKRRRLWRYVTGDIPKPVPRLVTDSDSSDDDSVAKVVVQVDDFEARLEEWESIQCKILSWFINTSVPAISSLLPRLETGQSISDYYSQTASMWEQLAAADPPLRYAEDIDLFAKYKDLCRFTQFMMGLREDFESTRAALLSRSPLPSLDAAIKKLISEENWRPHHHLSSSDVVLATPSPPSSSSDQPHRICTYCQKPGHDITECYRKKKDDKRKQHQSRGTFSRPQAAVMSSAPVDDHMVTVSQLESMFHRYMSQPSPALSVTSAHSPVIYTADSSYMSVSYIGTISSPDLTIPDTYLVPKLSFNLLFIGQLCELGLDLHFSNRGVDMQDTLTGKLLGTGHKIGRLLELCNLQIPSHMGFCCYDPISRRLRISRHVEFWENQTFSNRQHFPFISSSMTLIFTNPSIDLYPDPMRDSAPPPSSSDVPSLVLSPAAGSPDSDPAPSESPTDIRRSTRVRAPPSYLTDYHCYFALATLHEPHTYREASTNPLWQQAMADELDALHKTHTWDMTTLPPSKSVVGWDSLQEYGIDYEETFAPVAHLTSIRSLLAVAAEVYMQPPPGYPDSHNQVCRLRRALYGLKQAPRAWFAKFSSVVAQQGFIPSSYDSALFIRHTSTGITLILLYVDDMIIIGDDIVGISDLQKFLSQHFEMKDLGTLSYFLGHQVTSSSDGYYLTQAKYASDLLSKAGLTDSKTVSTPLELNVKLNPTDGEPLSDATLYRQLVGSLIYLTVTRPNLAYVVHLRSKKQSVVARSSTEAEYRALTDATSELLWLRWLLTDMGAPQTTSTPIHCDNRSAIHIAHNDVFHERTKHIEIDCHFIRHHF</sequence>
<dbReference type="InterPro" id="IPR013103">
    <property type="entry name" value="RVT_2"/>
</dbReference>
<dbReference type="InterPro" id="IPR036514">
    <property type="entry name" value="SGNH_hydro_sf"/>
</dbReference>
<dbReference type="InterPro" id="IPR050592">
    <property type="entry name" value="GDSL_lipolytic_enzyme"/>
</dbReference>
<feature type="domain" description="Reverse transcriptase Ty1/copia-type" evidence="4">
    <location>
        <begin position="964"/>
        <end position="1112"/>
    </location>
</feature>
<dbReference type="InterPro" id="IPR001087">
    <property type="entry name" value="GDSL"/>
</dbReference>
<dbReference type="Pfam" id="PF07727">
    <property type="entry name" value="RVT_2"/>
    <property type="match status" value="1"/>
</dbReference>
<feature type="region of interest" description="Disordered" evidence="2">
    <location>
        <begin position="581"/>
        <end position="601"/>
    </location>
</feature>
<dbReference type="CDD" id="cd01837">
    <property type="entry name" value="SGNH_plant_lipase_like"/>
    <property type="match status" value="1"/>
</dbReference>
<feature type="region of interest" description="Disordered" evidence="2">
    <location>
        <begin position="620"/>
        <end position="644"/>
    </location>
</feature>
<dbReference type="GO" id="GO:0006629">
    <property type="term" value="P:lipid metabolic process"/>
    <property type="evidence" value="ECO:0007669"/>
    <property type="project" value="InterPro"/>
</dbReference>
<evidence type="ECO:0000256" key="3">
    <source>
        <dbReference type="SAM" id="SignalP"/>
    </source>
</evidence>
<proteinExistence type="inferred from homology"/>
<dbReference type="InterPro" id="IPR035669">
    <property type="entry name" value="SGNH_plant_lipase-like"/>
</dbReference>
<dbReference type="PROSITE" id="PS01098">
    <property type="entry name" value="LIPASE_GDSL_SER"/>
    <property type="match status" value="1"/>
</dbReference>
<dbReference type="Gene3D" id="3.40.50.1110">
    <property type="entry name" value="SGNH hydrolase"/>
    <property type="match status" value="2"/>
</dbReference>
<keyword evidence="3" id="KW-0732">Signal</keyword>
<dbReference type="GO" id="GO:0016298">
    <property type="term" value="F:lipase activity"/>
    <property type="evidence" value="ECO:0007669"/>
    <property type="project" value="InterPro"/>
</dbReference>
<dbReference type="Pfam" id="PF00657">
    <property type="entry name" value="Lipase_GDSL"/>
    <property type="match status" value="2"/>
</dbReference>
<feature type="chain" id="PRO_5014627703" description="Reverse transcriptase Ty1/copia-type domain-containing protein" evidence="3">
    <location>
        <begin position="31"/>
        <end position="1235"/>
    </location>
</feature>
<evidence type="ECO:0000256" key="1">
    <source>
        <dbReference type="ARBA" id="ARBA00008668"/>
    </source>
</evidence>
<name>A0A2N9J3L4_FAGSY</name>
<feature type="signal peptide" evidence="3">
    <location>
        <begin position="1"/>
        <end position="30"/>
    </location>
</feature>
<feature type="region of interest" description="Disordered" evidence="2">
    <location>
        <begin position="823"/>
        <end position="868"/>
    </location>
</feature>
<feature type="compositionally biased region" description="Low complexity" evidence="2">
    <location>
        <begin position="835"/>
        <end position="860"/>
    </location>
</feature>
<protein>
    <recommendedName>
        <fullName evidence="4">Reverse transcriptase Ty1/copia-type domain-containing protein</fullName>
    </recommendedName>
</protein>
<dbReference type="EMBL" id="OIVN01006348">
    <property type="protein sequence ID" value="SPD31164.1"/>
    <property type="molecule type" value="Genomic_DNA"/>
</dbReference>
<dbReference type="AlphaFoldDB" id="A0A2N9J3L4"/>
<dbReference type="PROSITE" id="PS51257">
    <property type="entry name" value="PROKAR_LIPOPROTEIN"/>
    <property type="match status" value="1"/>
</dbReference>
<evidence type="ECO:0000313" key="5">
    <source>
        <dbReference type="EMBL" id="SPD31164.1"/>
    </source>
</evidence>
<evidence type="ECO:0000259" key="4">
    <source>
        <dbReference type="Pfam" id="PF07727"/>
    </source>
</evidence>
<dbReference type="InterPro" id="IPR008265">
    <property type="entry name" value="Lipase_GDSL_AS"/>
</dbReference>
<dbReference type="GO" id="GO:0005576">
    <property type="term" value="C:extracellular region"/>
    <property type="evidence" value="ECO:0007669"/>
    <property type="project" value="TreeGrafter"/>
</dbReference>
<dbReference type="SUPFAM" id="SSF56672">
    <property type="entry name" value="DNA/RNA polymerases"/>
    <property type="match status" value="1"/>
</dbReference>
<dbReference type="InterPro" id="IPR043502">
    <property type="entry name" value="DNA/RNA_pol_sf"/>
</dbReference>
<dbReference type="PANTHER" id="PTHR45642:SF95">
    <property type="entry name" value="GDSL-LIKE LIPASE_ACYLHYDROLASE FAMILY PROTEIN, EXPRESSED"/>
    <property type="match status" value="1"/>
</dbReference>
<gene>
    <name evidence="5" type="ORF">FSB_LOCUS59046</name>
</gene>
<accession>A0A2N9J3L4</accession>
<dbReference type="PANTHER" id="PTHR45642">
    <property type="entry name" value="GDSL ESTERASE/LIPASE EXL3"/>
    <property type="match status" value="1"/>
</dbReference>
<comment type="similarity">
    <text evidence="1">Belongs to the 'GDSL' lipolytic enzyme family.</text>
</comment>
<evidence type="ECO:0000256" key="2">
    <source>
        <dbReference type="SAM" id="MobiDB-lite"/>
    </source>
</evidence>
<feature type="compositionally biased region" description="Basic residues" evidence="2">
    <location>
        <begin position="620"/>
        <end position="630"/>
    </location>
</feature>
<reference evidence="5" key="1">
    <citation type="submission" date="2018-02" db="EMBL/GenBank/DDBJ databases">
        <authorList>
            <person name="Cohen D.B."/>
            <person name="Kent A.D."/>
        </authorList>
    </citation>
    <scope>NUCLEOTIDE SEQUENCE</scope>
</reference>
<organism evidence="5">
    <name type="scientific">Fagus sylvatica</name>
    <name type="common">Beechnut</name>
    <dbReference type="NCBI Taxonomy" id="28930"/>
    <lineage>
        <taxon>Eukaryota</taxon>
        <taxon>Viridiplantae</taxon>
        <taxon>Streptophyta</taxon>
        <taxon>Embryophyta</taxon>
        <taxon>Tracheophyta</taxon>
        <taxon>Spermatophyta</taxon>
        <taxon>Magnoliopsida</taxon>
        <taxon>eudicotyledons</taxon>
        <taxon>Gunneridae</taxon>
        <taxon>Pentapetalae</taxon>
        <taxon>rosids</taxon>
        <taxon>fabids</taxon>
        <taxon>Fagales</taxon>
        <taxon>Fagaceae</taxon>
        <taxon>Fagus</taxon>
    </lineage>
</organism>
<dbReference type="CDD" id="cd09272">
    <property type="entry name" value="RNase_HI_RT_Ty1"/>
    <property type="match status" value="1"/>
</dbReference>